<dbReference type="SMART" id="SM01321">
    <property type="entry name" value="Y1_Tnp"/>
    <property type="match status" value="1"/>
</dbReference>
<protein>
    <submittedName>
        <fullName evidence="2">ISSoc3, orfA transposase</fullName>
    </submittedName>
</protein>
<dbReference type="AlphaFoldDB" id="A0AAV3X7U5"/>
<keyword evidence="3" id="KW-1185">Reference proteome</keyword>
<dbReference type="GO" id="GO:0003677">
    <property type="term" value="F:DNA binding"/>
    <property type="evidence" value="ECO:0007669"/>
    <property type="project" value="InterPro"/>
</dbReference>
<reference evidence="2" key="1">
    <citation type="submission" date="2019-10" db="EMBL/GenBank/DDBJ databases">
        <title>Draft genome sequece of Microseira wollei NIES-4236.</title>
        <authorList>
            <person name="Yamaguchi H."/>
            <person name="Suzuki S."/>
            <person name="Kawachi M."/>
        </authorList>
    </citation>
    <scope>NUCLEOTIDE SEQUENCE</scope>
    <source>
        <strain evidence="2">NIES-4236</strain>
    </source>
</reference>
<evidence type="ECO:0000313" key="3">
    <source>
        <dbReference type="Proteomes" id="UP001050975"/>
    </source>
</evidence>
<dbReference type="InterPro" id="IPR036515">
    <property type="entry name" value="Transposase_17_sf"/>
</dbReference>
<feature type="domain" description="Transposase IS200-like" evidence="1">
    <location>
        <begin position="1"/>
        <end position="99"/>
    </location>
</feature>
<dbReference type="GO" id="GO:0006313">
    <property type="term" value="P:DNA transposition"/>
    <property type="evidence" value="ECO:0007669"/>
    <property type="project" value="InterPro"/>
</dbReference>
<dbReference type="Proteomes" id="UP001050975">
    <property type="component" value="Unassembled WGS sequence"/>
</dbReference>
<dbReference type="EMBL" id="BLAY01000027">
    <property type="protein sequence ID" value="GET37401.1"/>
    <property type="molecule type" value="Genomic_DNA"/>
</dbReference>
<evidence type="ECO:0000259" key="1">
    <source>
        <dbReference type="SMART" id="SM01321"/>
    </source>
</evidence>
<dbReference type="NCBIfam" id="NF033573">
    <property type="entry name" value="transpos_IS200"/>
    <property type="match status" value="1"/>
</dbReference>
<dbReference type="PANTHER" id="PTHR33360">
    <property type="entry name" value="TRANSPOSASE FOR INSERTION SEQUENCE ELEMENT IS200"/>
    <property type="match status" value="1"/>
</dbReference>
<dbReference type="GO" id="GO:0004803">
    <property type="term" value="F:transposase activity"/>
    <property type="evidence" value="ECO:0007669"/>
    <property type="project" value="InterPro"/>
</dbReference>
<sequence length="104" mass="12543">MLTRLEQIFRELMEKWEGRLIEFKGEKDRVHLLIQYTPQTQLSKLINNLKTVSSRYMRKEFADRVNEFYWKDVMWNSGYGVFSCGGVTVEQLKLYIESQDRPEE</sequence>
<dbReference type="PANTHER" id="PTHR33360:SF2">
    <property type="entry name" value="TRANSPOSASE FOR INSERTION SEQUENCE ELEMENT IS200"/>
    <property type="match status" value="1"/>
</dbReference>
<gene>
    <name evidence="2" type="ORF">MiSe_21540</name>
</gene>
<dbReference type="Pfam" id="PF01797">
    <property type="entry name" value="Y1_Tnp"/>
    <property type="match status" value="1"/>
</dbReference>
<name>A0AAV3X7U5_9CYAN</name>
<dbReference type="SUPFAM" id="SSF143422">
    <property type="entry name" value="Transposase IS200-like"/>
    <property type="match status" value="1"/>
</dbReference>
<dbReference type="InterPro" id="IPR002686">
    <property type="entry name" value="Transposase_17"/>
</dbReference>
<dbReference type="Gene3D" id="3.30.70.1290">
    <property type="entry name" value="Transposase IS200-like"/>
    <property type="match status" value="1"/>
</dbReference>
<proteinExistence type="predicted"/>
<accession>A0AAV3X7U5</accession>
<organism evidence="2 3">
    <name type="scientific">Microseira wollei NIES-4236</name>
    <dbReference type="NCBI Taxonomy" id="2530354"/>
    <lineage>
        <taxon>Bacteria</taxon>
        <taxon>Bacillati</taxon>
        <taxon>Cyanobacteriota</taxon>
        <taxon>Cyanophyceae</taxon>
        <taxon>Oscillatoriophycideae</taxon>
        <taxon>Aerosakkonematales</taxon>
        <taxon>Aerosakkonemataceae</taxon>
        <taxon>Microseira</taxon>
    </lineage>
</organism>
<comment type="caution">
    <text evidence="2">The sequence shown here is derived from an EMBL/GenBank/DDBJ whole genome shotgun (WGS) entry which is preliminary data.</text>
</comment>
<evidence type="ECO:0000313" key="2">
    <source>
        <dbReference type="EMBL" id="GET37401.1"/>
    </source>
</evidence>